<dbReference type="SUPFAM" id="SSF55811">
    <property type="entry name" value="Nudix"/>
    <property type="match status" value="1"/>
</dbReference>
<accession>A0A4Z0H6C7</accession>
<dbReference type="Pfam" id="PF00293">
    <property type="entry name" value="NUDIX"/>
    <property type="match status" value="1"/>
</dbReference>
<dbReference type="AlphaFoldDB" id="A0A4Z0H6C7"/>
<evidence type="ECO:0000259" key="2">
    <source>
        <dbReference type="PROSITE" id="PS51462"/>
    </source>
</evidence>
<dbReference type="GO" id="GO:0016787">
    <property type="term" value="F:hydrolase activity"/>
    <property type="evidence" value="ECO:0007669"/>
    <property type="project" value="UniProtKB-KW"/>
</dbReference>
<dbReference type="InterPro" id="IPR015797">
    <property type="entry name" value="NUDIX_hydrolase-like_dom_sf"/>
</dbReference>
<dbReference type="EMBL" id="SRJC01000001">
    <property type="protein sequence ID" value="TGB04941.1"/>
    <property type="molecule type" value="Genomic_DNA"/>
</dbReference>
<evidence type="ECO:0000313" key="3">
    <source>
        <dbReference type="EMBL" id="TGB04941.1"/>
    </source>
</evidence>
<sequence length="146" mass="17134">MYPRAKSLGLVIHNDLLLLEQYKGKHSNGEGNYYRPLGGTIEFGERSDWTVNREFKEELGIEVIIQRYITCLENIFKINGDVGHEIFQIYLVDLKEEWMYDKPYLEVKEGTRSSKALWVPIRKVLDGNEFIYPEGLTKIIRDYILS</sequence>
<evidence type="ECO:0000313" key="4">
    <source>
        <dbReference type="Proteomes" id="UP000297982"/>
    </source>
</evidence>
<proteinExistence type="predicted"/>
<dbReference type="Proteomes" id="UP000297982">
    <property type="component" value="Unassembled WGS sequence"/>
</dbReference>
<dbReference type="PROSITE" id="PS51462">
    <property type="entry name" value="NUDIX"/>
    <property type="match status" value="1"/>
</dbReference>
<dbReference type="InterPro" id="IPR020084">
    <property type="entry name" value="NUDIX_hydrolase_CS"/>
</dbReference>
<feature type="domain" description="Nudix hydrolase" evidence="2">
    <location>
        <begin position="1"/>
        <end position="142"/>
    </location>
</feature>
<dbReference type="PROSITE" id="PS00893">
    <property type="entry name" value="NUDIX_BOX"/>
    <property type="match status" value="1"/>
</dbReference>
<comment type="caution">
    <text evidence="3">The sequence shown here is derived from an EMBL/GenBank/DDBJ whole genome shotgun (WGS) entry which is preliminary data.</text>
</comment>
<organism evidence="3 4">
    <name type="scientific">Halobacillus salinus</name>
    <dbReference type="NCBI Taxonomy" id="192814"/>
    <lineage>
        <taxon>Bacteria</taxon>
        <taxon>Bacillati</taxon>
        <taxon>Bacillota</taxon>
        <taxon>Bacilli</taxon>
        <taxon>Bacillales</taxon>
        <taxon>Bacillaceae</taxon>
        <taxon>Halobacillus</taxon>
    </lineage>
</organism>
<dbReference type="Gene3D" id="3.90.79.10">
    <property type="entry name" value="Nucleoside Triphosphate Pyrophosphohydrolase"/>
    <property type="match status" value="1"/>
</dbReference>
<keyword evidence="1" id="KW-0378">Hydrolase</keyword>
<dbReference type="CDD" id="cd04688">
    <property type="entry name" value="NUDIX_Hydrolase"/>
    <property type="match status" value="1"/>
</dbReference>
<gene>
    <name evidence="3" type="ORF">E4663_08085</name>
</gene>
<protein>
    <submittedName>
        <fullName evidence="3">NUDIX domain-containing protein</fullName>
    </submittedName>
</protein>
<keyword evidence="4" id="KW-1185">Reference proteome</keyword>
<dbReference type="InterPro" id="IPR000086">
    <property type="entry name" value="NUDIX_hydrolase_dom"/>
</dbReference>
<evidence type="ECO:0000256" key="1">
    <source>
        <dbReference type="ARBA" id="ARBA00022801"/>
    </source>
</evidence>
<name>A0A4Z0H6C7_9BACI</name>
<reference evidence="3 4" key="1">
    <citation type="journal article" date="2003" name="Int. J. Syst. Evol. Microbiol.">
        <title>Halobacillus salinus sp. nov., isolated from a salt lake on the coast of the East Sea in Korea.</title>
        <authorList>
            <person name="Yoon J.H."/>
            <person name="Kang K.H."/>
            <person name="Park Y.H."/>
        </authorList>
    </citation>
    <scope>NUCLEOTIDE SEQUENCE [LARGE SCALE GENOMIC DNA]</scope>
    <source>
        <strain evidence="3 4">HSL-3</strain>
    </source>
</reference>